<reference evidence="3 4" key="1">
    <citation type="submission" date="2016-03" db="EMBL/GenBank/DDBJ databases">
        <authorList>
            <person name="Ploux O."/>
        </authorList>
    </citation>
    <scope>NUCLEOTIDE SEQUENCE [LARGE SCALE GENOMIC DNA]</scope>
    <source>
        <strain evidence="3 4">R0</strain>
    </source>
</reference>
<evidence type="ECO:0000313" key="3">
    <source>
        <dbReference type="EMBL" id="KYG65644.1"/>
    </source>
</evidence>
<comment type="caution">
    <text evidence="3">The sequence shown here is derived from an EMBL/GenBank/DDBJ whole genome shotgun (WGS) entry which is preliminary data.</text>
</comment>
<sequence length="238" mass="26962">MKEIKLKTWILWAVILFSLGIFADYFFWHLLLGHQNSEPVHTTEAAISDSAKPETESAKLDKEEEVSSFIRESHTEADPSGTPSLKDNFLETLQACAPEIAAQAIATPEALIEYLQKSVGVQAESVSVENYHITLADGSHHRIHVVAQDRSNLPDKKEVRYYKLDAEGYPERIRLKKDDTLQSLLAQGTLTRHELRADLKLKDGSAVQLERHDQKVFEFQYNNHGRVLSCRLAHCQCP</sequence>
<evidence type="ECO:0000256" key="1">
    <source>
        <dbReference type="SAM" id="MobiDB-lite"/>
    </source>
</evidence>
<protein>
    <submittedName>
        <fullName evidence="3">Uncharacterized protein</fullName>
    </submittedName>
</protein>
<name>A0A150WMP4_BDEBC</name>
<proteinExistence type="predicted"/>
<dbReference type="Proteomes" id="UP000075320">
    <property type="component" value="Unassembled WGS sequence"/>
</dbReference>
<feature type="region of interest" description="Disordered" evidence="1">
    <location>
        <begin position="43"/>
        <end position="84"/>
    </location>
</feature>
<accession>A0A150WMP4</accession>
<keyword evidence="2" id="KW-0812">Transmembrane</keyword>
<dbReference type="RefSeq" id="WP_061833188.1">
    <property type="nucleotide sequence ID" value="NZ_LUKE01000001.1"/>
</dbReference>
<evidence type="ECO:0000313" key="4">
    <source>
        <dbReference type="Proteomes" id="UP000075320"/>
    </source>
</evidence>
<feature type="compositionally biased region" description="Basic and acidic residues" evidence="1">
    <location>
        <begin position="51"/>
        <end position="62"/>
    </location>
</feature>
<organism evidence="3 4">
    <name type="scientific">Bdellovibrio bacteriovorus</name>
    <dbReference type="NCBI Taxonomy" id="959"/>
    <lineage>
        <taxon>Bacteria</taxon>
        <taxon>Pseudomonadati</taxon>
        <taxon>Bdellovibrionota</taxon>
        <taxon>Bdellovibrionia</taxon>
        <taxon>Bdellovibrionales</taxon>
        <taxon>Pseudobdellovibrionaceae</taxon>
        <taxon>Bdellovibrio</taxon>
    </lineage>
</organism>
<keyword evidence="2" id="KW-1133">Transmembrane helix</keyword>
<evidence type="ECO:0000256" key="2">
    <source>
        <dbReference type="SAM" id="Phobius"/>
    </source>
</evidence>
<dbReference type="OrthoDB" id="5294376at2"/>
<feature type="transmembrane region" description="Helical" evidence="2">
    <location>
        <begin position="9"/>
        <end position="28"/>
    </location>
</feature>
<dbReference type="AlphaFoldDB" id="A0A150WMP4"/>
<gene>
    <name evidence="3" type="ORF">AZI86_00775</name>
</gene>
<dbReference type="EMBL" id="LUKE01000001">
    <property type="protein sequence ID" value="KYG65644.1"/>
    <property type="molecule type" value="Genomic_DNA"/>
</dbReference>
<keyword evidence="2" id="KW-0472">Membrane</keyword>
<keyword evidence="4" id="KW-1185">Reference proteome</keyword>